<evidence type="ECO:0000256" key="10">
    <source>
        <dbReference type="ARBA" id="ARBA00022989"/>
    </source>
</evidence>
<reference evidence="15 16" key="1">
    <citation type="submission" date="2020-02" db="EMBL/GenBank/DDBJ databases">
        <title>Comparative genomics of sulfur disproportionating microorganisms.</title>
        <authorList>
            <person name="Ward L.M."/>
            <person name="Bertran E."/>
            <person name="Johnston D.T."/>
        </authorList>
    </citation>
    <scope>NUCLEOTIDE SEQUENCE [LARGE SCALE GENOMIC DNA]</scope>
    <source>
        <strain evidence="15 16">DSM 100025</strain>
    </source>
</reference>
<feature type="transmembrane region" description="Helical" evidence="13">
    <location>
        <begin position="129"/>
        <end position="153"/>
    </location>
</feature>
<evidence type="ECO:0000256" key="3">
    <source>
        <dbReference type="ARBA" id="ARBA00007931"/>
    </source>
</evidence>
<dbReference type="InterPro" id="IPR008915">
    <property type="entry name" value="Peptidase_M50"/>
</dbReference>
<evidence type="ECO:0000256" key="9">
    <source>
        <dbReference type="ARBA" id="ARBA00022833"/>
    </source>
</evidence>
<gene>
    <name evidence="15" type="ORF">G3N55_00990</name>
</gene>
<evidence type="ECO:0000256" key="6">
    <source>
        <dbReference type="ARBA" id="ARBA00022692"/>
    </source>
</evidence>
<evidence type="ECO:0000256" key="13">
    <source>
        <dbReference type="SAM" id="Phobius"/>
    </source>
</evidence>
<dbReference type="InterPro" id="IPR052348">
    <property type="entry name" value="Metallopeptidase_M50B"/>
</dbReference>
<feature type="transmembrane region" description="Helical" evidence="13">
    <location>
        <begin position="182"/>
        <end position="205"/>
    </location>
</feature>
<keyword evidence="6 13" id="KW-0812">Transmembrane</keyword>
<keyword evidence="7" id="KW-0479">Metal-binding</keyword>
<evidence type="ECO:0000256" key="1">
    <source>
        <dbReference type="ARBA" id="ARBA00001947"/>
    </source>
</evidence>
<keyword evidence="12 13" id="KW-0472">Membrane</keyword>
<feature type="domain" description="Peptidase M50" evidence="14">
    <location>
        <begin position="17"/>
        <end position="175"/>
    </location>
</feature>
<feature type="transmembrane region" description="Helical" evidence="13">
    <location>
        <begin position="89"/>
        <end position="109"/>
    </location>
</feature>
<comment type="cofactor">
    <cofactor evidence="1">
        <name>Zn(2+)</name>
        <dbReference type="ChEBI" id="CHEBI:29105"/>
    </cofactor>
</comment>
<evidence type="ECO:0000256" key="4">
    <source>
        <dbReference type="ARBA" id="ARBA00022475"/>
    </source>
</evidence>
<sequence>MDLHATIRHVLLLTPPILLAVTAHEAAHAWTADRLGDPTPRRAGRLTLNPLRHLDPVGTLVFFLTRAIGWAKPVPVNPYHFRDPRRGMLWVSLAGPAANLALAAAGAALLRGLAAGPSGVIHLPPGAAFLAPLVAMLQVGILVNIGLAVFNLLPVPPLDGSKVLEGLLPEGLAEPWRRFERYGFVLILLLVFTGVTGRIIVPLVFRIYGLFMGLQA</sequence>
<keyword evidence="4" id="KW-1003">Cell membrane</keyword>
<evidence type="ECO:0000256" key="2">
    <source>
        <dbReference type="ARBA" id="ARBA00004651"/>
    </source>
</evidence>
<proteinExistence type="inferred from homology"/>
<keyword evidence="5 15" id="KW-0645">Protease</keyword>
<evidence type="ECO:0000256" key="11">
    <source>
        <dbReference type="ARBA" id="ARBA00023049"/>
    </source>
</evidence>
<dbReference type="Pfam" id="PF02163">
    <property type="entry name" value="Peptidase_M50"/>
    <property type="match status" value="1"/>
</dbReference>
<keyword evidence="16" id="KW-1185">Reference proteome</keyword>
<evidence type="ECO:0000256" key="5">
    <source>
        <dbReference type="ARBA" id="ARBA00022670"/>
    </source>
</evidence>
<dbReference type="AlphaFoldDB" id="A0A6N9TK21"/>
<dbReference type="InterPro" id="IPR044537">
    <property type="entry name" value="Rip2-like"/>
</dbReference>
<keyword evidence="8" id="KW-0378">Hydrolase</keyword>
<comment type="similarity">
    <text evidence="3">Belongs to the peptidase M50B family.</text>
</comment>
<name>A0A6N9TK21_DISTH</name>
<dbReference type="GO" id="GO:0006508">
    <property type="term" value="P:proteolysis"/>
    <property type="evidence" value="ECO:0007669"/>
    <property type="project" value="UniProtKB-KW"/>
</dbReference>
<dbReference type="CDD" id="cd06158">
    <property type="entry name" value="S2P-M50_like_1"/>
    <property type="match status" value="1"/>
</dbReference>
<dbReference type="Proteomes" id="UP000469346">
    <property type="component" value="Unassembled WGS sequence"/>
</dbReference>
<evidence type="ECO:0000256" key="12">
    <source>
        <dbReference type="ARBA" id="ARBA00023136"/>
    </source>
</evidence>
<evidence type="ECO:0000256" key="8">
    <source>
        <dbReference type="ARBA" id="ARBA00022801"/>
    </source>
</evidence>
<comment type="caution">
    <text evidence="15">The sequence shown here is derived from an EMBL/GenBank/DDBJ whole genome shotgun (WGS) entry which is preliminary data.</text>
</comment>
<dbReference type="PANTHER" id="PTHR35864">
    <property type="entry name" value="ZINC METALLOPROTEASE MJ0611-RELATED"/>
    <property type="match status" value="1"/>
</dbReference>
<dbReference type="GO" id="GO:0005886">
    <property type="term" value="C:plasma membrane"/>
    <property type="evidence" value="ECO:0007669"/>
    <property type="project" value="UniProtKB-SubCell"/>
</dbReference>
<dbReference type="GO" id="GO:0046872">
    <property type="term" value="F:metal ion binding"/>
    <property type="evidence" value="ECO:0007669"/>
    <property type="project" value="UniProtKB-KW"/>
</dbReference>
<protein>
    <submittedName>
        <fullName evidence="15">Site-2 protease family protein</fullName>
    </submittedName>
</protein>
<dbReference type="PANTHER" id="PTHR35864:SF1">
    <property type="entry name" value="ZINC METALLOPROTEASE YWHC-RELATED"/>
    <property type="match status" value="1"/>
</dbReference>
<keyword evidence="10 13" id="KW-1133">Transmembrane helix</keyword>
<dbReference type="EMBL" id="JAAGRR010000004">
    <property type="protein sequence ID" value="NDY41428.1"/>
    <property type="molecule type" value="Genomic_DNA"/>
</dbReference>
<evidence type="ECO:0000259" key="14">
    <source>
        <dbReference type="Pfam" id="PF02163"/>
    </source>
</evidence>
<evidence type="ECO:0000256" key="7">
    <source>
        <dbReference type="ARBA" id="ARBA00022723"/>
    </source>
</evidence>
<organism evidence="15 16">
    <name type="scientific">Dissulfurirhabdus thermomarina</name>
    <dbReference type="NCBI Taxonomy" id="1765737"/>
    <lineage>
        <taxon>Bacteria</taxon>
        <taxon>Deltaproteobacteria</taxon>
        <taxon>Dissulfurirhabdaceae</taxon>
        <taxon>Dissulfurirhabdus</taxon>
    </lineage>
</organism>
<keyword evidence="9" id="KW-0862">Zinc</keyword>
<evidence type="ECO:0000313" key="16">
    <source>
        <dbReference type="Proteomes" id="UP000469346"/>
    </source>
</evidence>
<accession>A0A6N9TK21</accession>
<comment type="subcellular location">
    <subcellularLocation>
        <location evidence="2">Cell membrane</location>
        <topology evidence="2">Multi-pass membrane protein</topology>
    </subcellularLocation>
</comment>
<keyword evidence="11" id="KW-0482">Metalloprotease</keyword>
<dbReference type="RefSeq" id="WP_163297589.1">
    <property type="nucleotide sequence ID" value="NZ_JAAGRR010000004.1"/>
</dbReference>
<dbReference type="GO" id="GO:0008237">
    <property type="term" value="F:metallopeptidase activity"/>
    <property type="evidence" value="ECO:0007669"/>
    <property type="project" value="UniProtKB-KW"/>
</dbReference>
<evidence type="ECO:0000313" key="15">
    <source>
        <dbReference type="EMBL" id="NDY41428.1"/>
    </source>
</evidence>